<evidence type="ECO:0000256" key="1">
    <source>
        <dbReference type="SAM" id="Phobius"/>
    </source>
</evidence>
<keyword evidence="1" id="KW-0812">Transmembrane</keyword>
<evidence type="ECO:0000313" key="3">
    <source>
        <dbReference type="Proteomes" id="UP000036410"/>
    </source>
</evidence>
<sequence length="168" mass="19367">MEMLLIYLFVIALIGFIIWRKMKKKNKPIKKNGLGILAPIFFIVIAFSLSLSQMMHIPGQSFHLPPYWEMMIAGVLGVIFGLIMLSQTDYEVREDGFIYSKPNKNFKYVIIAIIFIRMALSQYFKGLDSIDFAVLTMTLAFIYIVIWRVGSYLKFRKLNGDNYSVNAG</sequence>
<gene>
    <name evidence="2" type="ORF">AS52_03500</name>
</gene>
<dbReference type="Pfam" id="PF07301">
    <property type="entry name" value="DUF1453"/>
    <property type="match status" value="1"/>
</dbReference>
<reference evidence="2 3" key="1">
    <citation type="submission" date="2015-01" db="EMBL/GenBank/DDBJ databases">
        <title>Genome sequence of bacillus megaterium Q3.</title>
        <authorList>
            <person name="Wang Y."/>
            <person name="Luo K."/>
            <person name="Bai L."/>
            <person name="Luo F."/>
        </authorList>
    </citation>
    <scope>NUCLEOTIDE SEQUENCE [LARGE SCALE GENOMIC DNA]</scope>
    <source>
        <strain evidence="2 3">Q3</strain>
    </source>
</reference>
<proteinExistence type="predicted"/>
<dbReference type="PANTHER" id="PTHR39164:SF1">
    <property type="entry name" value="PROTEIN CCDC"/>
    <property type="match status" value="1"/>
</dbReference>
<feature type="transmembrane region" description="Helical" evidence="1">
    <location>
        <begin position="106"/>
        <end position="124"/>
    </location>
</feature>
<evidence type="ECO:0000313" key="2">
    <source>
        <dbReference type="EMBL" id="AKP78461.1"/>
    </source>
</evidence>
<dbReference type="PANTHER" id="PTHR39164">
    <property type="entry name" value="PROTEIN CCDC"/>
    <property type="match status" value="1"/>
</dbReference>
<dbReference type="Proteomes" id="UP000036410">
    <property type="component" value="Chromosome"/>
</dbReference>
<feature type="transmembrane region" description="Helical" evidence="1">
    <location>
        <begin position="67"/>
        <end position="85"/>
    </location>
</feature>
<keyword evidence="1" id="KW-1133">Transmembrane helix</keyword>
<feature type="transmembrane region" description="Helical" evidence="1">
    <location>
        <begin position="6"/>
        <end position="22"/>
    </location>
</feature>
<protein>
    <submittedName>
        <fullName evidence="2">Membrane protein involved in cytochrome C biogenesis</fullName>
    </submittedName>
</protein>
<dbReference type="RefSeq" id="WP_034268453.1">
    <property type="nucleotide sequence ID" value="NZ_CP010586.1"/>
</dbReference>
<keyword evidence="1" id="KW-0472">Membrane</keyword>
<feature type="transmembrane region" description="Helical" evidence="1">
    <location>
        <begin position="34"/>
        <end position="55"/>
    </location>
</feature>
<dbReference type="InterPro" id="IPR058247">
    <property type="entry name" value="DUF1453"/>
</dbReference>
<accession>A0A806TJE8</accession>
<dbReference type="AlphaFoldDB" id="A0A806TJE8"/>
<name>A0A806TJE8_PRIMG</name>
<dbReference type="InterPro" id="IPR031306">
    <property type="entry name" value="CcdC"/>
</dbReference>
<dbReference type="EMBL" id="CP010586">
    <property type="protein sequence ID" value="AKP78461.1"/>
    <property type="molecule type" value="Genomic_DNA"/>
</dbReference>
<feature type="transmembrane region" description="Helical" evidence="1">
    <location>
        <begin position="130"/>
        <end position="149"/>
    </location>
</feature>
<organism evidence="2 3">
    <name type="scientific">Priestia megaterium Q3</name>
    <dbReference type="NCBI Taxonomy" id="1452722"/>
    <lineage>
        <taxon>Bacteria</taxon>
        <taxon>Bacillati</taxon>
        <taxon>Bacillota</taxon>
        <taxon>Bacilli</taxon>
        <taxon>Bacillales</taxon>
        <taxon>Bacillaceae</taxon>
        <taxon>Priestia</taxon>
    </lineage>
</organism>